<dbReference type="RefSeq" id="WP_345018865.1">
    <property type="nucleotide sequence ID" value="NZ_BAAAZY010000023.1"/>
</dbReference>
<evidence type="ECO:0000313" key="2">
    <source>
        <dbReference type="Proteomes" id="UP001499984"/>
    </source>
</evidence>
<dbReference type="EMBL" id="BAAAZY010000023">
    <property type="protein sequence ID" value="GAA4079198.1"/>
    <property type="molecule type" value="Genomic_DNA"/>
</dbReference>
<reference evidence="2" key="1">
    <citation type="journal article" date="2019" name="Int. J. Syst. Evol. Microbiol.">
        <title>The Global Catalogue of Microorganisms (GCM) 10K type strain sequencing project: providing services to taxonomists for standard genome sequencing and annotation.</title>
        <authorList>
            <consortium name="The Broad Institute Genomics Platform"/>
            <consortium name="The Broad Institute Genome Sequencing Center for Infectious Disease"/>
            <person name="Wu L."/>
            <person name="Ma J."/>
        </authorList>
    </citation>
    <scope>NUCLEOTIDE SEQUENCE [LARGE SCALE GENOMIC DNA]</scope>
    <source>
        <strain evidence="2">JCM 16925</strain>
    </source>
</reference>
<gene>
    <name evidence="1" type="ORF">GCM10022233_68590</name>
</gene>
<proteinExistence type="predicted"/>
<organism evidence="1 2">
    <name type="scientific">Streptomyces shaanxiensis</name>
    <dbReference type="NCBI Taxonomy" id="653357"/>
    <lineage>
        <taxon>Bacteria</taxon>
        <taxon>Bacillati</taxon>
        <taxon>Actinomycetota</taxon>
        <taxon>Actinomycetes</taxon>
        <taxon>Kitasatosporales</taxon>
        <taxon>Streptomycetaceae</taxon>
        <taxon>Streptomyces</taxon>
    </lineage>
</organism>
<evidence type="ECO:0008006" key="3">
    <source>
        <dbReference type="Google" id="ProtNLM"/>
    </source>
</evidence>
<protein>
    <recommendedName>
        <fullName evidence="3">Immunity protein 50 of polymorphic toxin system</fullName>
    </recommendedName>
</protein>
<dbReference type="Proteomes" id="UP001499984">
    <property type="component" value="Unassembled WGS sequence"/>
</dbReference>
<comment type="caution">
    <text evidence="1">The sequence shown here is derived from an EMBL/GenBank/DDBJ whole genome shotgun (WGS) entry which is preliminary data.</text>
</comment>
<evidence type="ECO:0000313" key="1">
    <source>
        <dbReference type="EMBL" id="GAA4079198.1"/>
    </source>
</evidence>
<name>A0ABP7W1T5_9ACTN</name>
<keyword evidence="2" id="KW-1185">Reference proteome</keyword>
<accession>A0ABP7W1T5</accession>
<dbReference type="InterPro" id="IPR028957">
    <property type="entry name" value="Imm50"/>
</dbReference>
<sequence>MTRCTGGEQRNDRLGWDEYLANPEQLNACYDHVPELSGVRLRSVNVNWRGPQITLRIDLPRFPDHVSEEWRAEQVDTFQCHITFLAAEDIALTDWRPPATVDIALVPKELRRVRVSVSGPGVDLRFSCSDSLLVGHVSAFKIAPDGADNGRHLFARRIDARLYSELPATHERRFYAE</sequence>
<dbReference type="Pfam" id="PF15594">
    <property type="entry name" value="Imm50"/>
    <property type="match status" value="1"/>
</dbReference>